<keyword evidence="5" id="KW-0119">Carbohydrate metabolism</keyword>
<dbReference type="Gramene" id="ONK78464">
    <property type="protein sequence ID" value="ONK78464"/>
    <property type="gene ID" value="A4U43_C02F19050"/>
</dbReference>
<keyword evidence="8" id="KW-1185">Reference proteome</keyword>
<evidence type="ECO:0000313" key="7">
    <source>
        <dbReference type="EMBL" id="ONK78464.1"/>
    </source>
</evidence>
<comment type="similarity">
    <text evidence="2">Belongs to the KHG/KDPG aldolase family.</text>
</comment>
<dbReference type="OrthoDB" id="1476984at2759"/>
<accession>A0A5P1FK69</accession>
<dbReference type="OMA" id="FFPAEYC"/>
<organism evidence="7 8">
    <name type="scientific">Asparagus officinalis</name>
    <name type="common">Garden asparagus</name>
    <dbReference type="NCBI Taxonomy" id="4686"/>
    <lineage>
        <taxon>Eukaryota</taxon>
        <taxon>Viridiplantae</taxon>
        <taxon>Streptophyta</taxon>
        <taxon>Embryophyta</taxon>
        <taxon>Tracheophyta</taxon>
        <taxon>Spermatophyta</taxon>
        <taxon>Magnoliopsida</taxon>
        <taxon>Liliopsida</taxon>
        <taxon>Asparagales</taxon>
        <taxon>Asparagaceae</taxon>
        <taxon>Asparagoideae</taxon>
        <taxon>Asparagus</taxon>
    </lineage>
</organism>
<keyword evidence="4" id="KW-0456">Lyase</keyword>
<evidence type="ECO:0008006" key="9">
    <source>
        <dbReference type="Google" id="ProtNLM"/>
    </source>
</evidence>
<dbReference type="GO" id="GO:0016829">
    <property type="term" value="F:lyase activity"/>
    <property type="evidence" value="ECO:0007669"/>
    <property type="project" value="UniProtKB-KW"/>
</dbReference>
<dbReference type="Proteomes" id="UP000243459">
    <property type="component" value="Chromosome 2"/>
</dbReference>
<reference evidence="8" key="1">
    <citation type="journal article" date="2017" name="Nat. Commun.">
        <title>The asparagus genome sheds light on the origin and evolution of a young Y chromosome.</title>
        <authorList>
            <person name="Harkess A."/>
            <person name="Zhou J."/>
            <person name="Xu C."/>
            <person name="Bowers J.E."/>
            <person name="Van der Hulst R."/>
            <person name="Ayyampalayam S."/>
            <person name="Mercati F."/>
            <person name="Riccardi P."/>
            <person name="McKain M.R."/>
            <person name="Kakrana A."/>
            <person name="Tang H."/>
            <person name="Ray J."/>
            <person name="Groenendijk J."/>
            <person name="Arikit S."/>
            <person name="Mathioni S.M."/>
            <person name="Nakano M."/>
            <person name="Shan H."/>
            <person name="Telgmann-Rauber A."/>
            <person name="Kanno A."/>
            <person name="Yue Z."/>
            <person name="Chen H."/>
            <person name="Li W."/>
            <person name="Chen Y."/>
            <person name="Xu X."/>
            <person name="Zhang Y."/>
            <person name="Luo S."/>
            <person name="Chen H."/>
            <person name="Gao J."/>
            <person name="Mao Z."/>
            <person name="Pires J.C."/>
            <person name="Luo M."/>
            <person name="Kudrna D."/>
            <person name="Wing R.A."/>
            <person name="Meyers B.C."/>
            <person name="Yi K."/>
            <person name="Kong H."/>
            <person name="Lavrijsen P."/>
            <person name="Sunseri F."/>
            <person name="Falavigna A."/>
            <person name="Ye Y."/>
            <person name="Leebens-Mack J.H."/>
            <person name="Chen G."/>
        </authorList>
    </citation>
    <scope>NUCLEOTIDE SEQUENCE [LARGE SCALE GENOMIC DNA]</scope>
    <source>
        <strain evidence="8">cv. DH0086</strain>
    </source>
</reference>
<proteinExistence type="inferred from homology"/>
<dbReference type="NCBIfam" id="TIGR01182">
    <property type="entry name" value="eda"/>
    <property type="match status" value="1"/>
</dbReference>
<dbReference type="Pfam" id="PF01081">
    <property type="entry name" value="Aldolase"/>
    <property type="match status" value="1"/>
</dbReference>
<evidence type="ECO:0000256" key="6">
    <source>
        <dbReference type="SAM" id="MobiDB-lite"/>
    </source>
</evidence>
<evidence type="ECO:0000256" key="4">
    <source>
        <dbReference type="ARBA" id="ARBA00023239"/>
    </source>
</evidence>
<evidence type="ECO:0000313" key="8">
    <source>
        <dbReference type="Proteomes" id="UP000243459"/>
    </source>
</evidence>
<evidence type="ECO:0000256" key="2">
    <source>
        <dbReference type="ARBA" id="ARBA00006906"/>
    </source>
</evidence>
<dbReference type="PANTHER" id="PTHR30246:SF1">
    <property type="entry name" value="2-DEHYDRO-3-DEOXY-6-PHOSPHOGALACTONATE ALDOLASE-RELATED"/>
    <property type="match status" value="1"/>
</dbReference>
<dbReference type="InterPro" id="IPR013785">
    <property type="entry name" value="Aldolase_TIM"/>
</dbReference>
<sequence>MAAVSALSLPSPPPPRSPRTLAYPALRAARASSSTPSSTGPEALVEIEKSRVIACLRAEDGLLAMEAARAALRGGVSVLEVATTTPGALEVVKGLVREYPSSTIGVGTILDARDAKEAVHAGAKLLMSPCTVMEILRDVQDGDVLYIPGVMTPTEVLCATNAGAKIVKVYPVSTLGGEKYISALKKPFFHVPMVASQGITIDSMRRYIEGGAAAVVLSDAIFEKEAMKQRNFDAICRLAKLATLQGCGGGK</sequence>
<evidence type="ECO:0000256" key="3">
    <source>
        <dbReference type="ARBA" id="ARBA00011233"/>
    </source>
</evidence>
<dbReference type="AlphaFoldDB" id="A0A5P1FK69"/>
<dbReference type="SUPFAM" id="SSF51569">
    <property type="entry name" value="Aldolase"/>
    <property type="match status" value="1"/>
</dbReference>
<evidence type="ECO:0000256" key="1">
    <source>
        <dbReference type="ARBA" id="ARBA00004761"/>
    </source>
</evidence>
<gene>
    <name evidence="7" type="ORF">A4U43_C02F19050</name>
</gene>
<protein>
    <recommendedName>
        <fullName evidence="9">KHG/KDPG aldolase</fullName>
    </recommendedName>
</protein>
<feature type="region of interest" description="Disordered" evidence="6">
    <location>
        <begin position="1"/>
        <end position="20"/>
    </location>
</feature>
<name>A0A5P1FK69_ASPOF</name>
<comment type="subunit">
    <text evidence="3">Homotrimer.</text>
</comment>
<dbReference type="PANTHER" id="PTHR30246">
    <property type="entry name" value="2-KETO-3-DEOXY-6-PHOSPHOGLUCONATE ALDOLASE"/>
    <property type="match status" value="1"/>
</dbReference>
<dbReference type="Gene3D" id="3.20.20.70">
    <property type="entry name" value="Aldolase class I"/>
    <property type="match status" value="1"/>
</dbReference>
<dbReference type="InterPro" id="IPR000887">
    <property type="entry name" value="Aldlse_KDPG_KHG"/>
</dbReference>
<comment type="pathway">
    <text evidence="1">Carbohydrate acid metabolism.</text>
</comment>
<dbReference type="EMBL" id="CM007382">
    <property type="protein sequence ID" value="ONK78464.1"/>
    <property type="molecule type" value="Genomic_DNA"/>
</dbReference>
<dbReference type="CDD" id="cd00452">
    <property type="entry name" value="KDPG_aldolase"/>
    <property type="match status" value="1"/>
</dbReference>
<evidence type="ECO:0000256" key="5">
    <source>
        <dbReference type="ARBA" id="ARBA00023277"/>
    </source>
</evidence>